<name>D0NS26_PHYIT</name>
<evidence type="ECO:0000256" key="2">
    <source>
        <dbReference type="SAM" id="Phobius"/>
    </source>
</evidence>
<feature type="region of interest" description="Disordered" evidence="1">
    <location>
        <begin position="324"/>
        <end position="349"/>
    </location>
</feature>
<feature type="domain" description="AB hydrolase-1" evidence="3">
    <location>
        <begin position="77"/>
        <end position="152"/>
    </location>
</feature>
<feature type="region of interest" description="Disordered" evidence="1">
    <location>
        <begin position="389"/>
        <end position="428"/>
    </location>
</feature>
<dbReference type="InterPro" id="IPR000073">
    <property type="entry name" value="AB_hydrolase_1"/>
</dbReference>
<dbReference type="PANTHER" id="PTHR43433">
    <property type="entry name" value="HYDROLASE, ALPHA/BETA FOLD FAMILY PROTEIN"/>
    <property type="match status" value="1"/>
</dbReference>
<evidence type="ECO:0000313" key="5">
    <source>
        <dbReference type="Proteomes" id="UP000006643"/>
    </source>
</evidence>
<keyword evidence="2" id="KW-0812">Transmembrane</keyword>
<dbReference type="Pfam" id="PF00561">
    <property type="entry name" value="Abhydrolase_1"/>
    <property type="match status" value="1"/>
</dbReference>
<dbReference type="eggNOG" id="KOG4178">
    <property type="taxonomic scope" value="Eukaryota"/>
</dbReference>
<organism evidence="4 5">
    <name type="scientific">Phytophthora infestans (strain T30-4)</name>
    <name type="common">Potato late blight agent</name>
    <dbReference type="NCBI Taxonomy" id="403677"/>
    <lineage>
        <taxon>Eukaryota</taxon>
        <taxon>Sar</taxon>
        <taxon>Stramenopiles</taxon>
        <taxon>Oomycota</taxon>
        <taxon>Peronosporomycetes</taxon>
        <taxon>Peronosporales</taxon>
        <taxon>Peronosporaceae</taxon>
        <taxon>Phytophthora</taxon>
    </lineage>
</organism>
<dbReference type="GeneID" id="9475710"/>
<proteinExistence type="predicted"/>
<dbReference type="STRING" id="403677.D0NS26"/>
<dbReference type="HOGENOM" id="CLU_575529_0_0_1"/>
<evidence type="ECO:0000256" key="1">
    <source>
        <dbReference type="SAM" id="MobiDB-lite"/>
    </source>
</evidence>
<dbReference type="Gene3D" id="3.40.50.1820">
    <property type="entry name" value="alpha/beta hydrolase"/>
    <property type="match status" value="2"/>
</dbReference>
<dbReference type="InterPro" id="IPR019153">
    <property type="entry name" value="DDRGK_dom-contain"/>
</dbReference>
<keyword evidence="5" id="KW-1185">Reference proteome</keyword>
<dbReference type="AlphaFoldDB" id="D0NS26"/>
<dbReference type="InParanoid" id="D0NS26"/>
<dbReference type="EMBL" id="DS028156">
    <property type="protein sequence ID" value="EEY63567.1"/>
    <property type="molecule type" value="Genomic_DNA"/>
</dbReference>
<dbReference type="RefSeq" id="XP_002898154.1">
    <property type="nucleotide sequence ID" value="XM_002898108.1"/>
</dbReference>
<evidence type="ECO:0000313" key="4">
    <source>
        <dbReference type="EMBL" id="EEY63567.1"/>
    </source>
</evidence>
<reference evidence="5" key="1">
    <citation type="journal article" date="2009" name="Nature">
        <title>Genome sequence and analysis of the Irish potato famine pathogen Phytophthora infestans.</title>
        <authorList>
            <consortium name="The Broad Institute Genome Sequencing Platform"/>
            <person name="Haas B.J."/>
            <person name="Kamoun S."/>
            <person name="Zody M.C."/>
            <person name="Jiang R.H."/>
            <person name="Handsaker R.E."/>
            <person name="Cano L.M."/>
            <person name="Grabherr M."/>
            <person name="Kodira C.D."/>
            <person name="Raffaele S."/>
            <person name="Torto-Alalibo T."/>
            <person name="Bozkurt T.O."/>
            <person name="Ah-Fong A.M."/>
            <person name="Alvarado L."/>
            <person name="Anderson V.L."/>
            <person name="Armstrong M.R."/>
            <person name="Avrova A."/>
            <person name="Baxter L."/>
            <person name="Beynon J."/>
            <person name="Boevink P.C."/>
            <person name="Bollmann S.R."/>
            <person name="Bos J.I."/>
            <person name="Bulone V."/>
            <person name="Cai G."/>
            <person name="Cakir C."/>
            <person name="Carrington J.C."/>
            <person name="Chawner M."/>
            <person name="Conti L."/>
            <person name="Costanzo S."/>
            <person name="Ewan R."/>
            <person name="Fahlgren N."/>
            <person name="Fischbach M.A."/>
            <person name="Fugelstad J."/>
            <person name="Gilroy E.M."/>
            <person name="Gnerre S."/>
            <person name="Green P.J."/>
            <person name="Grenville-Briggs L.J."/>
            <person name="Griffith J."/>
            <person name="Grunwald N.J."/>
            <person name="Horn K."/>
            <person name="Horner N.R."/>
            <person name="Hu C.H."/>
            <person name="Huitema E."/>
            <person name="Jeong D.H."/>
            <person name="Jones A.M."/>
            <person name="Jones J.D."/>
            <person name="Jones R.W."/>
            <person name="Karlsson E.K."/>
            <person name="Kunjeti S.G."/>
            <person name="Lamour K."/>
            <person name="Liu Z."/>
            <person name="Ma L."/>
            <person name="Maclean D."/>
            <person name="Chibucos M.C."/>
            <person name="McDonald H."/>
            <person name="McWalters J."/>
            <person name="Meijer H.J."/>
            <person name="Morgan W."/>
            <person name="Morris P.F."/>
            <person name="Munro C.A."/>
            <person name="O'Neill K."/>
            <person name="Ospina-Giraldo M."/>
            <person name="Pinzon A."/>
            <person name="Pritchard L."/>
            <person name="Ramsahoye B."/>
            <person name="Ren Q."/>
            <person name="Restrepo S."/>
            <person name="Roy S."/>
            <person name="Sadanandom A."/>
            <person name="Savidor A."/>
            <person name="Schornack S."/>
            <person name="Schwartz D.C."/>
            <person name="Schumann U.D."/>
            <person name="Schwessinger B."/>
            <person name="Seyer L."/>
            <person name="Sharpe T."/>
            <person name="Silvar C."/>
            <person name="Song J."/>
            <person name="Studholme D.J."/>
            <person name="Sykes S."/>
            <person name="Thines M."/>
            <person name="van de Vondervoort P.J."/>
            <person name="Phuntumart V."/>
            <person name="Wawra S."/>
            <person name="Weide R."/>
            <person name="Win J."/>
            <person name="Young C."/>
            <person name="Zhou S."/>
            <person name="Fry W."/>
            <person name="Meyers B.C."/>
            <person name="van West P."/>
            <person name="Ristaino J."/>
            <person name="Govers F."/>
            <person name="Birch P.R."/>
            <person name="Whisson S.C."/>
            <person name="Judelson H.S."/>
            <person name="Nusbaum C."/>
        </authorList>
    </citation>
    <scope>NUCLEOTIDE SEQUENCE [LARGE SCALE GENOMIC DNA]</scope>
    <source>
        <strain evidence="5">T30-4</strain>
    </source>
</reference>
<protein>
    <recommendedName>
        <fullName evidence="3">AB hydrolase-1 domain-containing protein</fullName>
    </recommendedName>
</protein>
<keyword evidence="2" id="KW-0472">Membrane</keyword>
<gene>
    <name evidence="4" type="ORF">PITG_15927</name>
</gene>
<dbReference type="VEuPathDB" id="FungiDB:PITG_15927"/>
<dbReference type="OrthoDB" id="19657at2759"/>
<dbReference type="InterPro" id="IPR050471">
    <property type="entry name" value="AB_hydrolase"/>
</dbReference>
<dbReference type="KEGG" id="pif:PITG_15927"/>
<dbReference type="SUPFAM" id="SSF53474">
    <property type="entry name" value="alpha/beta-Hydrolases"/>
    <property type="match status" value="1"/>
</dbReference>
<dbReference type="ESTHER" id="phyit-d0ns26">
    <property type="family name" value="6_AlphaBeta_hydrolase"/>
</dbReference>
<evidence type="ECO:0000259" key="3">
    <source>
        <dbReference type="Pfam" id="PF00561"/>
    </source>
</evidence>
<sequence length="475" mass="54667">MSSRRTTFMSDAMDSAGFRLQRHIEVVYTAPYHFNTSHVRRVKICTGIILEFVLHQHPLTWEPSTDDGASNEDEVRVVFVMGFLSSKETWAPTIETMLRQWEALKTGKRLKILTFDNRGVGSSTSPIGPYNMAEDILALLDHIGWQQTHVIGLLVLLYPPKFLSQNMENDPRSIYEAMFECHKYLVENREIPRVFGLMGQGSAVLSHFVSDERLHAIRDQHFLILVVGGSKDVVIPARETQTLYNHLASDHSRMVMYEDAGHDVYIKISTMLSDGVLLAISLGGLVATVLLVLFLAGFFAGTKKVAHEDQAEVVRGGERGGLAALRKRKDRKKRNTEREEAVAPVEAAAPAHNEAVEAAEEEEGPVEPYVTHYKERAMTKKELQKELKRREREELRRFDQQQREERQRMAEEKEAAYQKKREEEDKIEAALEEQERKVKEEKERKEKEEFDQWKDMFTIEEQGSKLTEDTVRRLR</sequence>
<keyword evidence="2" id="KW-1133">Transmembrane helix</keyword>
<accession>D0NS26</accession>
<dbReference type="InterPro" id="IPR029058">
    <property type="entry name" value="AB_hydrolase_fold"/>
</dbReference>
<dbReference type="Pfam" id="PF09756">
    <property type="entry name" value="DDRGK"/>
    <property type="match status" value="1"/>
</dbReference>
<dbReference type="Proteomes" id="UP000006643">
    <property type="component" value="Unassembled WGS sequence"/>
</dbReference>
<feature type="compositionally biased region" description="Basic residues" evidence="1">
    <location>
        <begin position="325"/>
        <end position="335"/>
    </location>
</feature>
<feature type="transmembrane region" description="Helical" evidence="2">
    <location>
        <begin position="276"/>
        <end position="300"/>
    </location>
</feature>
<dbReference type="PANTHER" id="PTHR43433:SF5">
    <property type="entry name" value="AB HYDROLASE-1 DOMAIN-CONTAINING PROTEIN"/>
    <property type="match status" value="1"/>
</dbReference>